<accession>A0A017TGR3</accession>
<sequence>MTMKHPTTLVALALASAPAASLAQEVSVDSGAGAEQPATPGVTVIQVPTQAPQVIVPGYPPPGFDPNSHLPSSSRGSTDTSRPSDGFDLNRGSVGEVSVRGNANGSYVVEGQYLPEMHSVRRGDTLWDISGRYYQNPYSWPQLWAMNPQLQNPHWIYPGDRLRLREQGEANARSGLTANMPGGLQLQNGRVPPQTIFLHTVGWVDDQKKDTWGTLVGSPEDQMLLSEGDDVYLQMSKEDDDGQERTIALGQELTIFQPIKRVGSGKASGDLVAVRGTVRVDRYNPKTRMVRGRILESLDVIERGARVGAVQRRFDVVSPRKSDKDLEAKILASLYPHHMFGQNQVVFIDKGKEEGVAPGMRFFAVRRGDKWAQNIDAAGQTAKLRPRVDDDRAAIVDKMQYGVDEDLLPDETYAEMRVLSVRDHTCVALVTAALHEVERNAALVMRVGY</sequence>
<reference evidence="4 5" key="1">
    <citation type="submission" date="2013-05" db="EMBL/GenBank/DDBJ databases">
        <title>Genome assembly of Chondromyces apiculatus DSM 436.</title>
        <authorList>
            <person name="Sharma G."/>
            <person name="Khatri I."/>
            <person name="Kaur C."/>
            <person name="Mayilraj S."/>
            <person name="Subramanian S."/>
        </authorList>
    </citation>
    <scope>NUCLEOTIDE SEQUENCE [LARGE SCALE GENOMIC DNA]</scope>
    <source>
        <strain evidence="4 5">DSM 436</strain>
    </source>
</reference>
<evidence type="ECO:0000313" key="4">
    <source>
        <dbReference type="EMBL" id="EYF08082.1"/>
    </source>
</evidence>
<proteinExistence type="predicted"/>
<dbReference type="AlphaFoldDB" id="A0A017TGR3"/>
<feature type="chain" id="PRO_5001497254" description="LysM domain-containing protein" evidence="2">
    <location>
        <begin position="24"/>
        <end position="449"/>
    </location>
</feature>
<name>A0A017TGR3_9BACT</name>
<dbReference type="STRING" id="1192034.CAP_5842"/>
<dbReference type="eggNOG" id="COG1652">
    <property type="taxonomic scope" value="Bacteria"/>
</dbReference>
<comment type="caution">
    <text evidence="4">The sequence shown here is derived from an EMBL/GenBank/DDBJ whole genome shotgun (WGS) entry which is preliminary data.</text>
</comment>
<dbReference type="PANTHER" id="PTHR34700:SF4">
    <property type="entry name" value="PHAGE-LIKE ELEMENT PBSX PROTEIN XKDP"/>
    <property type="match status" value="1"/>
</dbReference>
<dbReference type="InterPro" id="IPR018392">
    <property type="entry name" value="LysM"/>
</dbReference>
<gene>
    <name evidence="4" type="ORF">CAP_5842</name>
</gene>
<feature type="compositionally biased region" description="Polar residues" evidence="1">
    <location>
        <begin position="69"/>
        <end position="83"/>
    </location>
</feature>
<evidence type="ECO:0000256" key="2">
    <source>
        <dbReference type="SAM" id="SignalP"/>
    </source>
</evidence>
<dbReference type="PANTHER" id="PTHR34700">
    <property type="entry name" value="POTASSIUM BINDING PROTEIN KBP"/>
    <property type="match status" value="1"/>
</dbReference>
<evidence type="ECO:0000256" key="1">
    <source>
        <dbReference type="SAM" id="MobiDB-lite"/>
    </source>
</evidence>
<dbReference type="Gene3D" id="3.10.350.10">
    <property type="entry name" value="LysM domain"/>
    <property type="match status" value="1"/>
</dbReference>
<organism evidence="4 5">
    <name type="scientific">Chondromyces apiculatus DSM 436</name>
    <dbReference type="NCBI Taxonomy" id="1192034"/>
    <lineage>
        <taxon>Bacteria</taxon>
        <taxon>Pseudomonadati</taxon>
        <taxon>Myxococcota</taxon>
        <taxon>Polyangia</taxon>
        <taxon>Polyangiales</taxon>
        <taxon>Polyangiaceae</taxon>
        <taxon>Chondromyces</taxon>
    </lineage>
</organism>
<feature type="domain" description="LysM" evidence="3">
    <location>
        <begin position="116"/>
        <end position="164"/>
    </location>
</feature>
<dbReference type="InterPro" id="IPR036779">
    <property type="entry name" value="LysM_dom_sf"/>
</dbReference>
<dbReference type="PROSITE" id="PS51782">
    <property type="entry name" value="LYSM"/>
    <property type="match status" value="1"/>
</dbReference>
<dbReference type="InterPro" id="IPR052196">
    <property type="entry name" value="Bact_Kbp"/>
</dbReference>
<dbReference type="SMART" id="SM00257">
    <property type="entry name" value="LysM"/>
    <property type="match status" value="1"/>
</dbReference>
<dbReference type="Proteomes" id="UP000019678">
    <property type="component" value="Unassembled WGS sequence"/>
</dbReference>
<keyword evidence="2" id="KW-0732">Signal</keyword>
<dbReference type="EMBL" id="ASRX01000005">
    <property type="protein sequence ID" value="EYF08082.1"/>
    <property type="molecule type" value="Genomic_DNA"/>
</dbReference>
<evidence type="ECO:0000259" key="3">
    <source>
        <dbReference type="PROSITE" id="PS51782"/>
    </source>
</evidence>
<evidence type="ECO:0000313" key="5">
    <source>
        <dbReference type="Proteomes" id="UP000019678"/>
    </source>
</evidence>
<dbReference type="CDD" id="cd00118">
    <property type="entry name" value="LysM"/>
    <property type="match status" value="1"/>
</dbReference>
<feature type="region of interest" description="Disordered" evidence="1">
    <location>
        <begin position="54"/>
        <end position="98"/>
    </location>
</feature>
<dbReference type="SUPFAM" id="SSF54106">
    <property type="entry name" value="LysM domain"/>
    <property type="match status" value="1"/>
</dbReference>
<feature type="signal peptide" evidence="2">
    <location>
        <begin position="1"/>
        <end position="23"/>
    </location>
</feature>
<dbReference type="Pfam" id="PF01476">
    <property type="entry name" value="LysM"/>
    <property type="match status" value="1"/>
</dbReference>
<protein>
    <recommendedName>
        <fullName evidence="3">LysM domain-containing protein</fullName>
    </recommendedName>
</protein>
<dbReference type="OrthoDB" id="9765158at2"/>
<keyword evidence="5" id="KW-1185">Reference proteome</keyword>